<dbReference type="Gene3D" id="2.60.40.10">
    <property type="entry name" value="Immunoglobulins"/>
    <property type="match status" value="1"/>
</dbReference>
<sequence>MKKLLIIITICLVQLGYTQREANIWHFGDGVGLDFNSCEPEVIFSEMSSSEGCTSISDSFGELQFYTEGSTIWNRNHEVMTNGTNLLGFRSATQASMIVKRPGNFNEYYVFTVDTQDYSNGLMYSKVDMNSDGGLGAVVLKNIPLVTPIAEKIHATRHANGVDVWVSVHGFGNNNFYSFLVTSAGVNSTPVVSSVGPIISGDELATIGAMKFSPNGKKLAICNYENGVDLFDFNDSNGLFSNSINVTPRLYSYGVEFSKSNNILYVTTSYQDIDNKLLQYDLRASKIEDSEILLLDLADKGSIGSLQLGPDHKLYVSINNRNFLSVINNPDKLGLSCNFIEDSIDLGEATAKRGLPLFLSPFFHNRIVVDSACYGSATFFSLDENLDNIVWDFGDPASGINNISTESEPTHIFSAPGVYNITTSIPSGCGSTPFLTEQIEIFSVEEVLTSAQLIQCDDDSDGFSNFNLNEANSKLSPNYTDEIFTYYNTEDDALKEVNSILNTDTYENINAYSDSIWVRVENSIGCFEVIELDLIVSNNTLFETFQPIEINLCDDNKNDGITMFDFSSAQSSIEALFPGLELEITYYINLEDALAETNNIININSYENINSPFSQDIYVRVEDKINNDCLGISNCILLTVSELPEFELVSEAEICLNENSDIVLQAFNANDVYFYEWTNSNGDIISTSIEAIINEPDLYALTATSNNGCKSLPKQVLVSVLKKVVITLEMITINDGLKNNTIIIDETQLGTGDYEYALDDKFGFYQEEPFFQNVTSGNHILYVREKNICEPSYLEFSIIGYPKYFTPNNDGYNDTWNIKGLTADYNLDSKIYIYDRYGKLLKQISPWDNGWDGLFNGEALKPSDYWFVANLINKSGSTRKLTGHFSLLR</sequence>
<dbReference type="InterPro" id="IPR000601">
    <property type="entry name" value="PKD_dom"/>
</dbReference>
<dbReference type="PROSITE" id="PS50093">
    <property type="entry name" value="PKD"/>
    <property type="match status" value="1"/>
</dbReference>
<dbReference type="Proteomes" id="UP001200022">
    <property type="component" value="Unassembled WGS sequence"/>
</dbReference>
<dbReference type="Gene3D" id="2.130.10.10">
    <property type="entry name" value="YVTN repeat-like/Quinoprotein amine dehydrogenase"/>
    <property type="match status" value="1"/>
</dbReference>
<dbReference type="InterPro" id="IPR026341">
    <property type="entry name" value="T9SS_type_B"/>
</dbReference>
<keyword evidence="3" id="KW-1185">Reference proteome</keyword>
<evidence type="ECO:0000313" key="3">
    <source>
        <dbReference type="Proteomes" id="UP001200022"/>
    </source>
</evidence>
<dbReference type="InterPro" id="IPR035986">
    <property type="entry name" value="PKD_dom_sf"/>
</dbReference>
<evidence type="ECO:0000313" key="2">
    <source>
        <dbReference type="EMBL" id="MCF7561402.1"/>
    </source>
</evidence>
<dbReference type="CDD" id="cd00146">
    <property type="entry name" value="PKD"/>
    <property type="match status" value="1"/>
</dbReference>
<dbReference type="RefSeq" id="WP_237232105.1">
    <property type="nucleotide sequence ID" value="NZ_JAKKDV010000005.1"/>
</dbReference>
<proteinExistence type="predicted"/>
<feature type="domain" description="PKD" evidence="1">
    <location>
        <begin position="391"/>
        <end position="432"/>
    </location>
</feature>
<name>A0ABS9ILF7_9FLAO</name>
<gene>
    <name evidence="2" type="ORF">L3X39_12205</name>
</gene>
<dbReference type="EMBL" id="JAKKDV010000005">
    <property type="protein sequence ID" value="MCF7561402.1"/>
    <property type="molecule type" value="Genomic_DNA"/>
</dbReference>
<dbReference type="NCBIfam" id="TIGR04131">
    <property type="entry name" value="Bac_Flav_CTERM"/>
    <property type="match status" value="1"/>
</dbReference>
<organism evidence="2 3">
    <name type="scientific">Flaviramulus multivorans</name>
    <dbReference type="NCBI Taxonomy" id="1304750"/>
    <lineage>
        <taxon>Bacteria</taxon>
        <taxon>Pseudomonadati</taxon>
        <taxon>Bacteroidota</taxon>
        <taxon>Flavobacteriia</taxon>
        <taxon>Flavobacteriales</taxon>
        <taxon>Flavobacteriaceae</taxon>
        <taxon>Flaviramulus</taxon>
    </lineage>
</organism>
<reference evidence="2 3" key="1">
    <citation type="submission" date="2022-01" db="EMBL/GenBank/DDBJ databases">
        <title>Draft genome sequence of Sabulilitoribacter multivorans KCTC 32326.</title>
        <authorList>
            <person name="Oh J.-S."/>
        </authorList>
    </citation>
    <scope>NUCLEOTIDE SEQUENCE [LARGE SCALE GENOMIC DNA]</scope>
    <source>
        <strain evidence="2 3">M-M16</strain>
    </source>
</reference>
<dbReference type="InterPro" id="IPR013783">
    <property type="entry name" value="Ig-like_fold"/>
</dbReference>
<dbReference type="SUPFAM" id="SSF82171">
    <property type="entry name" value="DPP6 N-terminal domain-like"/>
    <property type="match status" value="1"/>
</dbReference>
<dbReference type="Pfam" id="PF13585">
    <property type="entry name" value="CHU_C"/>
    <property type="match status" value="1"/>
</dbReference>
<dbReference type="InterPro" id="IPR015943">
    <property type="entry name" value="WD40/YVTN_repeat-like_dom_sf"/>
</dbReference>
<dbReference type="SUPFAM" id="SSF49299">
    <property type="entry name" value="PKD domain"/>
    <property type="match status" value="1"/>
</dbReference>
<accession>A0ABS9ILF7</accession>
<protein>
    <submittedName>
        <fullName evidence="2">T9SS type B sorting domain-containing protein</fullName>
    </submittedName>
</protein>
<evidence type="ECO:0000259" key="1">
    <source>
        <dbReference type="PROSITE" id="PS50093"/>
    </source>
</evidence>
<comment type="caution">
    <text evidence="2">The sequence shown here is derived from an EMBL/GenBank/DDBJ whole genome shotgun (WGS) entry which is preliminary data.</text>
</comment>